<evidence type="ECO:0008006" key="7">
    <source>
        <dbReference type="Google" id="ProtNLM"/>
    </source>
</evidence>
<dbReference type="RefSeq" id="WP_071307928.1">
    <property type="nucleotide sequence ID" value="NZ_MLQR01000001.1"/>
</dbReference>
<reference evidence="5 6" key="1">
    <citation type="submission" date="2016-10" db="EMBL/GenBank/DDBJ databases">
        <title>Draft genome sequences of four alkaliphilic bacteria belonging to the Anaerobacillus genus.</title>
        <authorList>
            <person name="Bassil N.M."/>
            <person name="Lloyd J.R."/>
        </authorList>
    </citation>
    <scope>NUCLEOTIDE SEQUENCE [LARGE SCALE GENOMIC DNA]</scope>
    <source>
        <strain evidence="5 6">DSM 18345</strain>
    </source>
</reference>
<dbReference type="PANTHER" id="PTHR33744">
    <property type="entry name" value="CARBOHYDRATE DIACID REGULATOR"/>
    <property type="match status" value="1"/>
</dbReference>
<comment type="similarity">
    <text evidence="1">Belongs to the CdaR family.</text>
</comment>
<dbReference type="Proteomes" id="UP000179524">
    <property type="component" value="Unassembled WGS sequence"/>
</dbReference>
<evidence type="ECO:0000259" key="4">
    <source>
        <dbReference type="Pfam" id="PF17853"/>
    </source>
</evidence>
<evidence type="ECO:0000256" key="1">
    <source>
        <dbReference type="ARBA" id="ARBA00006754"/>
    </source>
</evidence>
<evidence type="ECO:0000313" key="6">
    <source>
        <dbReference type="Proteomes" id="UP000179524"/>
    </source>
</evidence>
<dbReference type="Gene3D" id="1.10.10.2840">
    <property type="entry name" value="PucR C-terminal helix-turn-helix domain"/>
    <property type="match status" value="1"/>
</dbReference>
<dbReference type="Pfam" id="PF05651">
    <property type="entry name" value="Diacid_rec"/>
    <property type="match status" value="1"/>
</dbReference>
<feature type="domain" description="PucR C-terminal helix-turn-helix" evidence="3">
    <location>
        <begin position="333"/>
        <end position="390"/>
    </location>
</feature>
<dbReference type="Pfam" id="PF17853">
    <property type="entry name" value="GGDEF_2"/>
    <property type="match status" value="1"/>
</dbReference>
<gene>
    <name evidence="5" type="ORF">BKP37_01335</name>
</gene>
<dbReference type="OrthoDB" id="9792148at2"/>
<evidence type="ECO:0000259" key="3">
    <source>
        <dbReference type="Pfam" id="PF13556"/>
    </source>
</evidence>
<evidence type="ECO:0000259" key="2">
    <source>
        <dbReference type="Pfam" id="PF05651"/>
    </source>
</evidence>
<comment type="caution">
    <text evidence="5">The sequence shown here is derived from an EMBL/GenBank/DDBJ whole genome shotgun (WGS) entry which is preliminary data.</text>
</comment>
<evidence type="ECO:0000313" key="5">
    <source>
        <dbReference type="EMBL" id="OIJ17202.1"/>
    </source>
</evidence>
<proteinExistence type="inferred from homology"/>
<dbReference type="InterPro" id="IPR041522">
    <property type="entry name" value="CdaR_GGDEF"/>
</dbReference>
<dbReference type="InterPro" id="IPR025736">
    <property type="entry name" value="PucR_C-HTH_dom"/>
</dbReference>
<dbReference type="AlphaFoldDB" id="A0A1S2LXG3"/>
<dbReference type="InterPro" id="IPR042070">
    <property type="entry name" value="PucR_C-HTH_sf"/>
</dbReference>
<keyword evidence="6" id="KW-1185">Reference proteome</keyword>
<name>A0A1S2LXG3_9BACI</name>
<organism evidence="5 6">
    <name type="scientific">Anaerobacillus alkalilacustris</name>
    <dbReference type="NCBI Taxonomy" id="393763"/>
    <lineage>
        <taxon>Bacteria</taxon>
        <taxon>Bacillati</taxon>
        <taxon>Bacillota</taxon>
        <taxon>Bacilli</taxon>
        <taxon>Bacillales</taxon>
        <taxon>Bacillaceae</taxon>
        <taxon>Anaerobacillus</taxon>
    </lineage>
</organism>
<accession>A0A1S2LXG3</accession>
<dbReference type="Pfam" id="PF13556">
    <property type="entry name" value="HTH_30"/>
    <property type="match status" value="1"/>
</dbReference>
<feature type="domain" description="Putative sugar diacid recognition" evidence="2">
    <location>
        <begin position="4"/>
        <end position="134"/>
    </location>
</feature>
<dbReference type="InterPro" id="IPR051448">
    <property type="entry name" value="CdaR-like_regulators"/>
</dbReference>
<dbReference type="PANTHER" id="PTHR33744:SF16">
    <property type="entry name" value="CARBOHYDRATE DIACID REGULATOR"/>
    <property type="match status" value="1"/>
</dbReference>
<protein>
    <recommendedName>
        <fullName evidence="7">Carbohydrate diacid regulator</fullName>
    </recommendedName>
</protein>
<feature type="domain" description="CdaR GGDEF-like" evidence="4">
    <location>
        <begin position="145"/>
        <end position="286"/>
    </location>
</feature>
<sequence>MIITAEKAQAIVNELKSVIGNNINLMNHEGSIIASIDPNRIGTIHEGALEVIRTNQEYFVQTDDEYKGVKQGINLPVRFQSKVVAVIGLTGTEEEAKQYGNVIKKMTEILIKESYLEEQAMLEKKAKDSFLEEWIKGKIENKKLFTSRGWMLGINVHLPRVVAVIDFIGFHEYLYENLHTSQLSMEVEFKHQKLRRNVLHVIEDFFKYEQQDFVLSHEASKFVLFISVDPKRDMKHQKQTLYSRLKQLTEMIIEQFELMPVIGIGKVCENMNDQEKSYKEALRAVRQAKKENEIVFYNELGLEILIEEIPVQYRQDFINRMIPFVQEQDSSQLIETLDIFFRYNQSINEASENLFIHKNTLQYRLRKIKDLTGYDPRKFTDGVLLYVALALFRSENNR</sequence>
<dbReference type="InterPro" id="IPR008599">
    <property type="entry name" value="Diacid_rec"/>
</dbReference>
<dbReference type="EMBL" id="MLQR01000001">
    <property type="protein sequence ID" value="OIJ17202.1"/>
    <property type="molecule type" value="Genomic_DNA"/>
</dbReference>